<proteinExistence type="predicted"/>
<organism evidence="2 3">
    <name type="scientific">Paramuricea clavata</name>
    <name type="common">Red gorgonian</name>
    <name type="synonym">Violescent sea-whip</name>
    <dbReference type="NCBI Taxonomy" id="317549"/>
    <lineage>
        <taxon>Eukaryota</taxon>
        <taxon>Metazoa</taxon>
        <taxon>Cnidaria</taxon>
        <taxon>Anthozoa</taxon>
        <taxon>Octocorallia</taxon>
        <taxon>Malacalcyonacea</taxon>
        <taxon>Plexauridae</taxon>
        <taxon>Paramuricea</taxon>
    </lineage>
</organism>
<keyword evidence="3" id="KW-1185">Reference proteome</keyword>
<dbReference type="InterPro" id="IPR000477">
    <property type="entry name" value="RT_dom"/>
</dbReference>
<dbReference type="PANTHER" id="PTHR47510:SF3">
    <property type="entry name" value="ENDO_EXONUCLEASE_PHOSPHATASE DOMAIN-CONTAINING PROTEIN"/>
    <property type="match status" value="1"/>
</dbReference>
<dbReference type="PANTHER" id="PTHR47510">
    <property type="entry name" value="REVERSE TRANSCRIPTASE DOMAIN-CONTAINING PROTEIN"/>
    <property type="match status" value="1"/>
</dbReference>
<accession>A0A6S7J8E9</accession>
<dbReference type="SUPFAM" id="SSF56672">
    <property type="entry name" value="DNA/RNA polymerases"/>
    <property type="match status" value="1"/>
</dbReference>
<dbReference type="Pfam" id="PF00078">
    <property type="entry name" value="RVT_1"/>
    <property type="match status" value="1"/>
</dbReference>
<evidence type="ECO:0000313" key="3">
    <source>
        <dbReference type="Proteomes" id="UP001152795"/>
    </source>
</evidence>
<dbReference type="EMBL" id="CACRXK020014452">
    <property type="protein sequence ID" value="CAB4026857.1"/>
    <property type="molecule type" value="Genomic_DNA"/>
</dbReference>
<dbReference type="InterPro" id="IPR043502">
    <property type="entry name" value="DNA/RNA_pol_sf"/>
</dbReference>
<reference evidence="2" key="1">
    <citation type="submission" date="2020-04" db="EMBL/GenBank/DDBJ databases">
        <authorList>
            <person name="Alioto T."/>
            <person name="Alioto T."/>
            <person name="Gomez Garrido J."/>
        </authorList>
    </citation>
    <scope>NUCLEOTIDE SEQUENCE</scope>
    <source>
        <strain evidence="2">A484AB</strain>
    </source>
</reference>
<gene>
    <name evidence="2" type="ORF">PACLA_8A012417</name>
</gene>
<protein>
    <recommendedName>
        <fullName evidence="1">Reverse transcriptase domain-containing protein</fullName>
    </recommendedName>
</protein>
<dbReference type="AlphaFoldDB" id="A0A6S7J8E9"/>
<dbReference type="Proteomes" id="UP001152795">
    <property type="component" value="Unassembled WGS sequence"/>
</dbReference>
<feature type="domain" description="Reverse transcriptase" evidence="1">
    <location>
        <begin position="200"/>
        <end position="311"/>
    </location>
</feature>
<dbReference type="OrthoDB" id="5985347at2759"/>
<name>A0A6S7J8E9_PARCT</name>
<evidence type="ECO:0000259" key="1">
    <source>
        <dbReference type="Pfam" id="PF00078"/>
    </source>
</evidence>
<sequence>MERSAVDECIPKTKGKKRQNAPWINKELISLCRKKKLLYKKAKRSQNESTWIRYRQMNNNLKRKCNEARWRYITDLAQDLTDNNNPKPFWNFVKSKCKGINKLISLKVGESVFTDDQGIADSMSSYFSSVFTVENYDNIPVLDYIVDERLENIRCPVDEVCATELAPSISLLLNKSLSMGMLPIEWKTANITPIFKKGLKNSRENYRQISLTGIICKIGEKVVRSRVLDFWYRMNILSENQFAYLKGKSTVTQLLSTVDDWVRSRNSGVPTDVIFLDLAKAFDSMPHERLILKLRSYGIEGSLLTWFRHFITGRKQVL</sequence>
<comment type="caution">
    <text evidence="2">The sequence shown here is derived from an EMBL/GenBank/DDBJ whole genome shotgun (WGS) entry which is preliminary data.</text>
</comment>
<evidence type="ECO:0000313" key="2">
    <source>
        <dbReference type="EMBL" id="CAB4026857.1"/>
    </source>
</evidence>